<dbReference type="EMBL" id="JBEPLY010000004">
    <property type="protein sequence ID" value="MET3599737.1"/>
    <property type="molecule type" value="Genomic_DNA"/>
</dbReference>
<organism evidence="11 12">
    <name type="scientific">Martelella mangrovi</name>
    <dbReference type="NCBI Taxonomy" id="1397477"/>
    <lineage>
        <taxon>Bacteria</taxon>
        <taxon>Pseudomonadati</taxon>
        <taxon>Pseudomonadota</taxon>
        <taxon>Alphaproteobacteria</taxon>
        <taxon>Hyphomicrobiales</taxon>
        <taxon>Aurantimonadaceae</taxon>
        <taxon>Martelella</taxon>
    </lineage>
</organism>
<keyword evidence="12" id="KW-1185">Reference proteome</keyword>
<keyword evidence="4 9" id="KW-0997">Cell inner membrane</keyword>
<reference evidence="11 12" key="1">
    <citation type="submission" date="2024-06" db="EMBL/GenBank/DDBJ databases">
        <title>Genomic Encyclopedia of Type Strains, Phase IV (KMG-IV): sequencing the most valuable type-strain genomes for metagenomic binning, comparative biology and taxonomic classification.</title>
        <authorList>
            <person name="Goeker M."/>
        </authorList>
    </citation>
    <scope>NUCLEOTIDE SEQUENCE [LARGE SCALE GENOMIC DNA]</scope>
    <source>
        <strain evidence="11 12">DSM 28102</strain>
    </source>
</reference>
<name>A0ABV2IBZ1_9HYPH</name>
<evidence type="ECO:0000256" key="1">
    <source>
        <dbReference type="ARBA" id="ARBA00004429"/>
    </source>
</evidence>
<dbReference type="InterPro" id="IPR007387">
    <property type="entry name" value="TRAP_DctQ"/>
</dbReference>
<feature type="transmembrane region" description="Helical" evidence="9">
    <location>
        <begin position="94"/>
        <end position="116"/>
    </location>
</feature>
<keyword evidence="6 9" id="KW-1133">Transmembrane helix</keyword>
<evidence type="ECO:0000256" key="7">
    <source>
        <dbReference type="ARBA" id="ARBA00023136"/>
    </source>
</evidence>
<evidence type="ECO:0000256" key="3">
    <source>
        <dbReference type="ARBA" id="ARBA00022475"/>
    </source>
</evidence>
<evidence type="ECO:0000256" key="6">
    <source>
        <dbReference type="ARBA" id="ARBA00022989"/>
    </source>
</evidence>
<comment type="function">
    <text evidence="9">Part of the tripartite ATP-independent periplasmic (TRAP) transport system.</text>
</comment>
<protein>
    <recommendedName>
        <fullName evidence="9">TRAP transporter small permease protein</fullName>
    </recommendedName>
</protein>
<dbReference type="Pfam" id="PF04290">
    <property type="entry name" value="DctQ"/>
    <property type="match status" value="1"/>
</dbReference>
<accession>A0ABV2IBZ1</accession>
<keyword evidence="7 9" id="KW-0472">Membrane</keyword>
<gene>
    <name evidence="11" type="ORF">ABID12_001676</name>
</gene>
<evidence type="ECO:0000256" key="5">
    <source>
        <dbReference type="ARBA" id="ARBA00022692"/>
    </source>
</evidence>
<dbReference type="InterPro" id="IPR055348">
    <property type="entry name" value="DctQ"/>
</dbReference>
<keyword evidence="5 9" id="KW-0812">Transmembrane</keyword>
<evidence type="ECO:0000256" key="9">
    <source>
        <dbReference type="RuleBase" id="RU369079"/>
    </source>
</evidence>
<evidence type="ECO:0000313" key="11">
    <source>
        <dbReference type="EMBL" id="MET3599737.1"/>
    </source>
</evidence>
<comment type="caution">
    <text evidence="11">The sequence shown here is derived from an EMBL/GenBank/DDBJ whole genome shotgun (WGS) entry which is preliminary data.</text>
</comment>
<evidence type="ECO:0000256" key="4">
    <source>
        <dbReference type="ARBA" id="ARBA00022519"/>
    </source>
</evidence>
<proteinExistence type="inferred from homology"/>
<comment type="similarity">
    <text evidence="8 9">Belongs to the TRAP transporter small permease family.</text>
</comment>
<feature type="transmembrane region" description="Helical" evidence="9">
    <location>
        <begin position="137"/>
        <end position="159"/>
    </location>
</feature>
<evidence type="ECO:0000259" key="10">
    <source>
        <dbReference type="Pfam" id="PF04290"/>
    </source>
</evidence>
<keyword evidence="2 9" id="KW-0813">Transport</keyword>
<feature type="transmembrane region" description="Helical" evidence="9">
    <location>
        <begin position="53"/>
        <end position="74"/>
    </location>
</feature>
<feature type="domain" description="Tripartite ATP-independent periplasmic transporters DctQ component" evidence="10">
    <location>
        <begin position="35"/>
        <end position="165"/>
    </location>
</feature>
<evidence type="ECO:0000313" key="12">
    <source>
        <dbReference type="Proteomes" id="UP001549164"/>
    </source>
</evidence>
<keyword evidence="3" id="KW-1003">Cell membrane</keyword>
<dbReference type="Proteomes" id="UP001549164">
    <property type="component" value="Unassembled WGS sequence"/>
</dbReference>
<comment type="subcellular location">
    <subcellularLocation>
        <location evidence="1 9">Cell inner membrane</location>
        <topology evidence="1 9">Multi-pass membrane protein</topology>
    </subcellularLocation>
</comment>
<evidence type="ECO:0000256" key="2">
    <source>
        <dbReference type="ARBA" id="ARBA00022448"/>
    </source>
</evidence>
<dbReference type="RefSeq" id="WP_354433827.1">
    <property type="nucleotide sequence ID" value="NZ_JBEPLY010000004.1"/>
</dbReference>
<sequence length="177" mass="19772">MTKSDDPAWLHLIASVSTFLNRAAACVAGAVLVFMTGFILLEICLRLFSLSTFMADSLVGYGVSAICFLAAAWALEAGFMIRVKVVTDRLGPRLSWACEFFTLITVEALMLFLAHYQWKSVFKYWSRGTVSETYVPIPLFIPESFFLIGLSLMALQIFVRLMRLLAVGHSEERALTL</sequence>
<dbReference type="PANTHER" id="PTHR35011">
    <property type="entry name" value="2,3-DIKETO-L-GULONATE TRAP TRANSPORTER SMALL PERMEASE PROTEIN YIAM"/>
    <property type="match status" value="1"/>
</dbReference>
<dbReference type="PANTHER" id="PTHR35011:SF10">
    <property type="entry name" value="TRAP TRANSPORTER SMALL PERMEASE PROTEIN"/>
    <property type="match status" value="1"/>
</dbReference>
<evidence type="ECO:0000256" key="8">
    <source>
        <dbReference type="ARBA" id="ARBA00038436"/>
    </source>
</evidence>
<feature type="transmembrane region" description="Helical" evidence="9">
    <location>
        <begin position="20"/>
        <end position="41"/>
    </location>
</feature>
<comment type="subunit">
    <text evidence="9">The complex comprises the extracytoplasmic solute receptor protein and the two transmembrane proteins.</text>
</comment>